<dbReference type="EMBL" id="JAUKNN010000021">
    <property type="protein sequence ID" value="MDN8669688.1"/>
    <property type="molecule type" value="Genomic_DNA"/>
</dbReference>
<reference evidence="1" key="1">
    <citation type="submission" date="2023-07" db="EMBL/GenBank/DDBJ databases">
        <title>Stenotrophomonas isolates from soil.</title>
        <authorList>
            <person name="Sharma V."/>
            <person name="Zur-Pinska J."/>
            <person name="Hay A.G."/>
        </authorList>
    </citation>
    <scope>NUCLEOTIDE SEQUENCE</scope>
    <source>
        <strain evidence="1">C2</strain>
    </source>
</reference>
<accession>A0ABT8QE94</accession>
<sequence length="187" mass="20844">MRNTDPITRPGTRGHKKLRDAPRRLRYLQRWAGRFVDEFPTPEELQTNARYWHYKIPTRAALIEGPSSTPALQRACAQALINACANLIQSRPASQAGVRITCCIAQPGMFSSEVCLYLDEDYFQGHVATTADGQVTAITSRSLAAEWGLALPNGIEERGVQVCIPPADDHEGLEQDYWFFGEIADQP</sequence>
<organism evidence="1 2">
    <name type="scientific">Stenotrophomonas indicatrix</name>
    <dbReference type="NCBI Taxonomy" id="2045451"/>
    <lineage>
        <taxon>Bacteria</taxon>
        <taxon>Pseudomonadati</taxon>
        <taxon>Pseudomonadota</taxon>
        <taxon>Gammaproteobacteria</taxon>
        <taxon>Lysobacterales</taxon>
        <taxon>Lysobacteraceae</taxon>
        <taxon>Stenotrophomonas</taxon>
    </lineage>
</organism>
<dbReference type="RefSeq" id="WP_100436893.1">
    <property type="nucleotide sequence ID" value="NZ_JAUKNN010000021.1"/>
</dbReference>
<protein>
    <submittedName>
        <fullName evidence="1">DUF3916 domain-containing protein</fullName>
    </submittedName>
</protein>
<proteinExistence type="predicted"/>
<keyword evidence="2" id="KW-1185">Reference proteome</keyword>
<name>A0ABT8QE94_9GAMM</name>
<dbReference type="InterPro" id="IPR025075">
    <property type="entry name" value="DUF3916"/>
</dbReference>
<gene>
    <name evidence="1" type="ORF">Q0S36_10145</name>
</gene>
<dbReference type="Proteomes" id="UP001174315">
    <property type="component" value="Unassembled WGS sequence"/>
</dbReference>
<dbReference type="Pfam" id="PF13079">
    <property type="entry name" value="DUF3916"/>
    <property type="match status" value="1"/>
</dbReference>
<evidence type="ECO:0000313" key="2">
    <source>
        <dbReference type="Proteomes" id="UP001174315"/>
    </source>
</evidence>
<comment type="caution">
    <text evidence="1">The sequence shown here is derived from an EMBL/GenBank/DDBJ whole genome shotgun (WGS) entry which is preliminary data.</text>
</comment>
<evidence type="ECO:0000313" key="1">
    <source>
        <dbReference type="EMBL" id="MDN8669688.1"/>
    </source>
</evidence>